<evidence type="ECO:0000313" key="1">
    <source>
        <dbReference type="EMBL" id="QRG66502.1"/>
    </source>
</evidence>
<gene>
    <name evidence="1" type="ORF">JNE38_23725</name>
</gene>
<name>A0ABX7FMI4_BRECH</name>
<dbReference type="Proteomes" id="UP000596248">
    <property type="component" value="Chromosome"/>
</dbReference>
<proteinExistence type="predicted"/>
<reference evidence="1 2" key="1">
    <citation type="submission" date="2021-01" db="EMBL/GenBank/DDBJ databases">
        <title>Identification of strong promoters based on the transcriptome of Brevibacillus choshinensis.</title>
        <authorList>
            <person name="Yao D."/>
            <person name="Zhang K."/>
            <person name="Wu J."/>
        </authorList>
    </citation>
    <scope>NUCLEOTIDE SEQUENCE [LARGE SCALE GENOMIC DNA]</scope>
    <source>
        <strain evidence="1 2">HPD31-SP3</strain>
    </source>
</reference>
<dbReference type="EMBL" id="CP069127">
    <property type="protein sequence ID" value="QRG66502.1"/>
    <property type="molecule type" value="Genomic_DNA"/>
</dbReference>
<organism evidence="1 2">
    <name type="scientific">Brevibacillus choshinensis</name>
    <dbReference type="NCBI Taxonomy" id="54911"/>
    <lineage>
        <taxon>Bacteria</taxon>
        <taxon>Bacillati</taxon>
        <taxon>Bacillota</taxon>
        <taxon>Bacilli</taxon>
        <taxon>Bacillales</taxon>
        <taxon>Paenibacillaceae</taxon>
        <taxon>Brevibacillus</taxon>
    </lineage>
</organism>
<evidence type="ECO:0000313" key="2">
    <source>
        <dbReference type="Proteomes" id="UP000596248"/>
    </source>
</evidence>
<dbReference type="RefSeq" id="WP_203353568.1">
    <property type="nucleotide sequence ID" value="NZ_CP069127.1"/>
</dbReference>
<keyword evidence="2" id="KW-1185">Reference proteome</keyword>
<sequence>MPKHGFSIITCTNRPPFIHSIFRHYKNQIGVYKELIIVLNHNSMSVKRYRA</sequence>
<accession>A0ABX7FMI4</accession>
<protein>
    <submittedName>
        <fullName evidence="1">Uncharacterized protein</fullName>
    </submittedName>
</protein>